<reference evidence="7 8" key="1">
    <citation type="journal article" date="2016" name="Mol. Biol. Evol.">
        <title>Comparative Genomics of Early-Diverging Mushroom-Forming Fungi Provides Insights into the Origins of Lignocellulose Decay Capabilities.</title>
        <authorList>
            <person name="Nagy L.G."/>
            <person name="Riley R."/>
            <person name="Tritt A."/>
            <person name="Adam C."/>
            <person name="Daum C."/>
            <person name="Floudas D."/>
            <person name="Sun H."/>
            <person name="Yadav J.S."/>
            <person name="Pangilinan J."/>
            <person name="Larsson K.H."/>
            <person name="Matsuura K."/>
            <person name="Barry K."/>
            <person name="Labutti K."/>
            <person name="Kuo R."/>
            <person name="Ohm R.A."/>
            <person name="Bhattacharya S.S."/>
            <person name="Shirouzu T."/>
            <person name="Yoshinaga Y."/>
            <person name="Martin F.M."/>
            <person name="Grigoriev I.V."/>
            <person name="Hibbett D.S."/>
        </authorList>
    </citation>
    <scope>NUCLEOTIDE SEQUENCE [LARGE SCALE GENOMIC DNA]</scope>
    <source>
        <strain evidence="7 8">HHB12029</strain>
    </source>
</reference>
<keyword evidence="2 4" id="KW-0560">Oxidoreductase</keyword>
<feature type="domain" description="D-isomer specific 2-hydroxyacid dehydrogenase NAD-binding" evidence="6">
    <location>
        <begin position="117"/>
        <end position="292"/>
    </location>
</feature>
<keyword evidence="3" id="KW-0520">NAD</keyword>
<evidence type="ECO:0000256" key="2">
    <source>
        <dbReference type="ARBA" id="ARBA00023002"/>
    </source>
</evidence>
<proteinExistence type="inferred from homology"/>
<evidence type="ECO:0000256" key="3">
    <source>
        <dbReference type="ARBA" id="ARBA00023027"/>
    </source>
</evidence>
<sequence length="328" mass="35993">MATTAVRIAIIDDYQHVALKMADWSRVLERAAIDVYDDTLLDEDAIAARLEPYAIVCTMRERTRFPDSLFKKLPSLRLLTTTGVVNRAIDLQAAEDRGIIVAGTKGRGNATLEHIWALILATVRFVVQEDANVKAGKVAWQSTMPMGLSGRTLGLLGAGRLGQQTAKIARAFGMRVIAWSPNLTLERAAVANVDFAASKEQLLKESDILSVHMVLSEATRHLLKAEDLALMKPSSFLINTSRGPIVDEQALIDVLKAGKIAGAGLDVFDIEPLPLDHPIRKLTNVTLSPHTGYLSDLNYHEFWGHTVQNINAFLDGERDQITLLKSPP</sequence>
<dbReference type="CDD" id="cd12169">
    <property type="entry name" value="PGDH_like_1"/>
    <property type="match status" value="1"/>
</dbReference>
<dbReference type="SUPFAM" id="SSF52283">
    <property type="entry name" value="Formate/glycerate dehydrogenase catalytic domain-like"/>
    <property type="match status" value="1"/>
</dbReference>
<dbReference type="OrthoDB" id="298012at2759"/>
<dbReference type="GO" id="GO:0051287">
    <property type="term" value="F:NAD binding"/>
    <property type="evidence" value="ECO:0007669"/>
    <property type="project" value="InterPro"/>
</dbReference>
<organism evidence="7 8">
    <name type="scientific">Exidia glandulosa HHB12029</name>
    <dbReference type="NCBI Taxonomy" id="1314781"/>
    <lineage>
        <taxon>Eukaryota</taxon>
        <taxon>Fungi</taxon>
        <taxon>Dikarya</taxon>
        <taxon>Basidiomycota</taxon>
        <taxon>Agaricomycotina</taxon>
        <taxon>Agaricomycetes</taxon>
        <taxon>Auriculariales</taxon>
        <taxon>Exidiaceae</taxon>
        <taxon>Exidia</taxon>
    </lineage>
</organism>
<evidence type="ECO:0000256" key="4">
    <source>
        <dbReference type="RuleBase" id="RU003719"/>
    </source>
</evidence>
<dbReference type="Pfam" id="PF00389">
    <property type="entry name" value="2-Hacid_dh"/>
    <property type="match status" value="1"/>
</dbReference>
<dbReference type="PROSITE" id="PS00671">
    <property type="entry name" value="D_2_HYDROXYACID_DH_3"/>
    <property type="match status" value="1"/>
</dbReference>
<dbReference type="InterPro" id="IPR036291">
    <property type="entry name" value="NAD(P)-bd_dom_sf"/>
</dbReference>
<dbReference type="InterPro" id="IPR050857">
    <property type="entry name" value="D-2-hydroxyacid_DH"/>
</dbReference>
<evidence type="ECO:0000313" key="7">
    <source>
        <dbReference type="EMBL" id="KZW02600.1"/>
    </source>
</evidence>
<dbReference type="FunFam" id="3.40.50.720:FF:000203">
    <property type="entry name" value="D-3-phosphoglycerate dehydrogenase (SerA)"/>
    <property type="match status" value="1"/>
</dbReference>
<keyword evidence="8" id="KW-1185">Reference proteome</keyword>
<dbReference type="PANTHER" id="PTHR42789:SF1">
    <property type="entry name" value="D-ISOMER SPECIFIC 2-HYDROXYACID DEHYDROGENASE FAMILY PROTEIN (AFU_ORTHOLOGUE AFUA_6G10090)"/>
    <property type="match status" value="1"/>
</dbReference>
<feature type="domain" description="D-isomer specific 2-hydroxyacid dehydrogenase catalytic" evidence="5">
    <location>
        <begin position="29"/>
        <end position="318"/>
    </location>
</feature>
<dbReference type="SUPFAM" id="SSF51735">
    <property type="entry name" value="NAD(P)-binding Rossmann-fold domains"/>
    <property type="match status" value="1"/>
</dbReference>
<dbReference type="GO" id="GO:0016616">
    <property type="term" value="F:oxidoreductase activity, acting on the CH-OH group of donors, NAD or NADP as acceptor"/>
    <property type="evidence" value="ECO:0007669"/>
    <property type="project" value="InterPro"/>
</dbReference>
<comment type="similarity">
    <text evidence="1 4">Belongs to the D-isomer specific 2-hydroxyacid dehydrogenase family.</text>
</comment>
<evidence type="ECO:0000259" key="5">
    <source>
        <dbReference type="Pfam" id="PF00389"/>
    </source>
</evidence>
<dbReference type="PANTHER" id="PTHR42789">
    <property type="entry name" value="D-ISOMER SPECIFIC 2-HYDROXYACID DEHYDROGENASE FAMILY PROTEIN (AFU_ORTHOLOGUE AFUA_6G10090)"/>
    <property type="match status" value="1"/>
</dbReference>
<dbReference type="InParanoid" id="A0A166BN35"/>
<evidence type="ECO:0000313" key="8">
    <source>
        <dbReference type="Proteomes" id="UP000077266"/>
    </source>
</evidence>
<evidence type="ECO:0000256" key="1">
    <source>
        <dbReference type="ARBA" id="ARBA00005854"/>
    </source>
</evidence>
<dbReference type="STRING" id="1314781.A0A166BN35"/>
<dbReference type="InterPro" id="IPR006139">
    <property type="entry name" value="D-isomer_2_OHA_DH_cat_dom"/>
</dbReference>
<dbReference type="EMBL" id="KV425887">
    <property type="protein sequence ID" value="KZW02600.1"/>
    <property type="molecule type" value="Genomic_DNA"/>
</dbReference>
<evidence type="ECO:0000259" key="6">
    <source>
        <dbReference type="Pfam" id="PF02826"/>
    </source>
</evidence>
<dbReference type="Proteomes" id="UP000077266">
    <property type="component" value="Unassembled WGS sequence"/>
</dbReference>
<protein>
    <submittedName>
        <fullName evidence="7">D-isomer specific 2-hydroxyacid dehydrogenase</fullName>
    </submittedName>
</protein>
<accession>A0A166BN35</accession>
<dbReference type="Gene3D" id="3.40.50.720">
    <property type="entry name" value="NAD(P)-binding Rossmann-like Domain"/>
    <property type="match status" value="2"/>
</dbReference>
<name>A0A166BN35_EXIGL</name>
<dbReference type="InterPro" id="IPR029753">
    <property type="entry name" value="D-isomer_DH_CS"/>
</dbReference>
<gene>
    <name evidence="7" type="ORF">EXIGLDRAFT_714358</name>
</gene>
<dbReference type="Pfam" id="PF02826">
    <property type="entry name" value="2-Hacid_dh_C"/>
    <property type="match status" value="1"/>
</dbReference>
<dbReference type="InterPro" id="IPR006140">
    <property type="entry name" value="D-isomer_DH_NAD-bd"/>
</dbReference>
<dbReference type="AlphaFoldDB" id="A0A166BN35"/>